<evidence type="ECO:0000256" key="1">
    <source>
        <dbReference type="SAM" id="Phobius"/>
    </source>
</evidence>
<dbReference type="Proteomes" id="UP000614996">
    <property type="component" value="Unassembled WGS sequence"/>
</dbReference>
<evidence type="ECO:0000313" key="2">
    <source>
        <dbReference type="EMBL" id="GIL31822.1"/>
    </source>
</evidence>
<keyword evidence="3" id="KW-1185">Reference proteome</keyword>
<feature type="transmembrane region" description="Helical" evidence="1">
    <location>
        <begin position="57"/>
        <end position="74"/>
    </location>
</feature>
<keyword evidence="1" id="KW-0472">Membrane</keyword>
<organism evidence="2 3">
    <name type="scientific">Actinocatenispora comari</name>
    <dbReference type="NCBI Taxonomy" id="2807577"/>
    <lineage>
        <taxon>Bacteria</taxon>
        <taxon>Bacillati</taxon>
        <taxon>Actinomycetota</taxon>
        <taxon>Actinomycetes</taxon>
        <taxon>Micromonosporales</taxon>
        <taxon>Micromonosporaceae</taxon>
        <taxon>Actinocatenispora</taxon>
    </lineage>
</organism>
<feature type="transmembrane region" description="Helical" evidence="1">
    <location>
        <begin position="120"/>
        <end position="147"/>
    </location>
</feature>
<gene>
    <name evidence="2" type="ORF">NUM_70760</name>
</gene>
<feature type="transmembrane region" description="Helical" evidence="1">
    <location>
        <begin position="167"/>
        <end position="187"/>
    </location>
</feature>
<keyword evidence="1" id="KW-0812">Transmembrane</keyword>
<accession>A0A8J4ENT7</accession>
<comment type="caution">
    <text evidence="2">The sequence shown here is derived from an EMBL/GenBank/DDBJ whole genome shotgun (WGS) entry which is preliminary data.</text>
</comment>
<evidence type="ECO:0000313" key="3">
    <source>
        <dbReference type="Proteomes" id="UP000614996"/>
    </source>
</evidence>
<feature type="transmembrane region" description="Helical" evidence="1">
    <location>
        <begin position="208"/>
        <end position="232"/>
    </location>
</feature>
<proteinExistence type="predicted"/>
<name>A0A8J4ENT7_9ACTN</name>
<dbReference type="AlphaFoldDB" id="A0A8J4ENT7"/>
<dbReference type="EMBL" id="BOPO01000150">
    <property type="protein sequence ID" value="GIL31822.1"/>
    <property type="molecule type" value="Genomic_DNA"/>
</dbReference>
<keyword evidence="1" id="KW-1133">Transmembrane helix</keyword>
<protein>
    <submittedName>
        <fullName evidence="2">Uncharacterized protein</fullName>
    </submittedName>
</protein>
<reference evidence="3" key="1">
    <citation type="journal article" date="2021" name="Int. J. Syst. Evol. Microbiol.">
        <title>Actinocatenispora comari sp. nov., an endophytic actinomycete isolated from aerial parts of Comarum salesowianum.</title>
        <authorList>
            <person name="Oyunbileg N."/>
            <person name="Iizaka Y."/>
            <person name="Hamada M."/>
            <person name="Davaapurev B.O."/>
            <person name="Fukumoto A."/>
            <person name="Tsetseg B."/>
            <person name="Kato F."/>
            <person name="Tamura T."/>
            <person name="Batkhuu J."/>
            <person name="Anzai Y."/>
        </authorList>
    </citation>
    <scope>NUCLEOTIDE SEQUENCE [LARGE SCALE GENOMIC DNA]</scope>
    <source>
        <strain evidence="3">NUM-2625</strain>
    </source>
</reference>
<sequence>MADAIGYGVVALVVLIGVVVLWPTPRDARRLLVRWSVSDPADAEVADALTYLRRRRIWYPPLFLAGPVLVRWLSGWRPQSLWSLLGTLLLGALLAELLAQRPVRRSRREASLEPRRVRDLVPGWALAVLAVTATAVGVVGAVGLFGLRLPNLFAVGDADVLAPHPGVAAAGAVAAVLTVSAVLWLSVRRPPSGQPRSDAVLRIRSGRVATGLGVAAVCALAATGTTFLGLLVTLTGLLAWRLIAGATNVAAA</sequence>
<dbReference type="RefSeq" id="WP_207129380.1">
    <property type="nucleotide sequence ID" value="NZ_BOPO01000150.1"/>
</dbReference>
<feature type="transmembrane region" description="Helical" evidence="1">
    <location>
        <begin position="80"/>
        <end position="99"/>
    </location>
</feature>
<feature type="transmembrane region" description="Helical" evidence="1">
    <location>
        <begin position="6"/>
        <end position="24"/>
    </location>
</feature>